<dbReference type="OrthoDB" id="1749531at2759"/>
<dbReference type="EMBL" id="JAMYWD010000001">
    <property type="protein sequence ID" value="KAJ4980355.1"/>
    <property type="molecule type" value="Genomic_DNA"/>
</dbReference>
<dbReference type="PANTHER" id="PTHR33194">
    <property type="entry name" value="ZINC KNUCKLE DOMAINCONTAINING PROTEIN"/>
    <property type="match status" value="1"/>
</dbReference>
<dbReference type="Proteomes" id="UP001141806">
    <property type="component" value="Unassembled WGS sequence"/>
</dbReference>
<reference evidence="2" key="1">
    <citation type="journal article" date="2023" name="Plant J.">
        <title>The genome of the king protea, Protea cynaroides.</title>
        <authorList>
            <person name="Chang J."/>
            <person name="Duong T.A."/>
            <person name="Schoeman C."/>
            <person name="Ma X."/>
            <person name="Roodt D."/>
            <person name="Barker N."/>
            <person name="Li Z."/>
            <person name="Van de Peer Y."/>
            <person name="Mizrachi E."/>
        </authorList>
    </citation>
    <scope>NUCLEOTIDE SEQUENCE</scope>
    <source>
        <tissue evidence="2">Young leaves</tissue>
    </source>
</reference>
<evidence type="ECO:0000259" key="1">
    <source>
        <dbReference type="Pfam" id="PF19259"/>
    </source>
</evidence>
<protein>
    <recommendedName>
        <fullName evidence="1">Ty3 transposon capsid-like protein domain-containing protein</fullName>
    </recommendedName>
</protein>
<comment type="caution">
    <text evidence="2">The sequence shown here is derived from an EMBL/GenBank/DDBJ whole genome shotgun (WGS) entry which is preliminary data.</text>
</comment>
<evidence type="ECO:0000313" key="3">
    <source>
        <dbReference type="Proteomes" id="UP001141806"/>
    </source>
</evidence>
<feature type="domain" description="Ty3 transposon capsid-like protein" evidence="1">
    <location>
        <begin position="109"/>
        <end position="230"/>
    </location>
</feature>
<accession>A0A9Q0R2C5</accession>
<dbReference type="Pfam" id="PF19259">
    <property type="entry name" value="Ty3_capsid"/>
    <property type="match status" value="1"/>
</dbReference>
<organism evidence="2 3">
    <name type="scientific">Protea cynaroides</name>
    <dbReference type="NCBI Taxonomy" id="273540"/>
    <lineage>
        <taxon>Eukaryota</taxon>
        <taxon>Viridiplantae</taxon>
        <taxon>Streptophyta</taxon>
        <taxon>Embryophyta</taxon>
        <taxon>Tracheophyta</taxon>
        <taxon>Spermatophyta</taxon>
        <taxon>Magnoliopsida</taxon>
        <taxon>Proteales</taxon>
        <taxon>Proteaceae</taxon>
        <taxon>Protea</taxon>
    </lineage>
</organism>
<evidence type="ECO:0000313" key="2">
    <source>
        <dbReference type="EMBL" id="KAJ4980355.1"/>
    </source>
</evidence>
<sequence length="487" mass="55296">MADGTRARQMDIGMEKISAQIANLQQQLREEIKSLVLPLQVQLYKLSENFEARKAIGRDQDDASQFSGRASNQIAISAASRSFRVKFPRFGGEDPTDWLFKVDRFFSYHCTPENQKLTIVAFHMDGPAAQWFQSMHHSNQLKSWIEFETALKFHFGQSAYDDPQGALTKLIQIKTVSEYQTQFEELSSKVFGLSEQFFKSYFISGLKPEIRRKVVAHQPITLHHAIGLARLQEDRINETKLGGRTWIPKPEISNSILGTKPITTILPPATTVPPNRLPIKKLTTTEIQQKREKGLCFNCDEKFHIGHKCKNQTSLLLLEGEENEEQINSTISDEIEAEEEEFGPAISLHALTSQASPKTLRLQGVIVHHQVQTLVDSDMDYSKLTMDFMWQGTKVHLQGVHTTSIASVNLNQLKRMKGTKSIDSYYTLSSYSIHASVSQFEDVEQPNLNPKIEELIQQFQKVKSILTSLRSPPNLVARNGTEPQIWI</sequence>
<dbReference type="InterPro" id="IPR045358">
    <property type="entry name" value="Ty3_capsid"/>
</dbReference>
<dbReference type="PANTHER" id="PTHR33194:SF4">
    <property type="entry name" value="CCHC-TYPE DOMAIN-CONTAINING PROTEIN"/>
    <property type="match status" value="1"/>
</dbReference>
<proteinExistence type="predicted"/>
<dbReference type="AlphaFoldDB" id="A0A9Q0R2C5"/>
<keyword evidence="3" id="KW-1185">Reference proteome</keyword>
<gene>
    <name evidence="2" type="ORF">NE237_031192</name>
</gene>
<name>A0A9Q0R2C5_9MAGN</name>